<protein>
    <submittedName>
        <fullName evidence="2">Uncharacterized protein</fullName>
    </submittedName>
</protein>
<feature type="compositionally biased region" description="Low complexity" evidence="1">
    <location>
        <begin position="473"/>
        <end position="486"/>
    </location>
</feature>
<dbReference type="EMBL" id="JBHUDO010000002">
    <property type="protein sequence ID" value="MFD1645269.1"/>
    <property type="molecule type" value="Genomic_DNA"/>
</dbReference>
<gene>
    <name evidence="2" type="ORF">ACFSBL_06200</name>
</gene>
<dbReference type="Proteomes" id="UP001597034">
    <property type="component" value="Unassembled WGS sequence"/>
</dbReference>
<feature type="compositionally biased region" description="Low complexity" evidence="1">
    <location>
        <begin position="355"/>
        <end position="367"/>
    </location>
</feature>
<feature type="compositionally biased region" description="Low complexity" evidence="1">
    <location>
        <begin position="518"/>
        <end position="584"/>
    </location>
</feature>
<feature type="compositionally biased region" description="Low complexity" evidence="1">
    <location>
        <begin position="434"/>
        <end position="466"/>
    </location>
</feature>
<keyword evidence="3" id="KW-1185">Reference proteome</keyword>
<proteinExistence type="predicted"/>
<feature type="compositionally biased region" description="Low complexity" evidence="1">
    <location>
        <begin position="378"/>
        <end position="412"/>
    </location>
</feature>
<feature type="compositionally biased region" description="Low complexity" evidence="1">
    <location>
        <begin position="495"/>
        <end position="508"/>
    </location>
</feature>
<evidence type="ECO:0000313" key="2">
    <source>
        <dbReference type="EMBL" id="MFD1645269.1"/>
    </source>
</evidence>
<feature type="compositionally biased region" description="Acidic residues" evidence="1">
    <location>
        <begin position="267"/>
        <end position="284"/>
    </location>
</feature>
<dbReference type="AlphaFoldDB" id="A0ABD6DJ49"/>
<comment type="caution">
    <text evidence="2">The sequence shown here is derived from an EMBL/GenBank/DDBJ whole genome shotgun (WGS) entry which is preliminary data.</text>
</comment>
<feature type="compositionally biased region" description="Acidic residues" evidence="1">
    <location>
        <begin position="241"/>
        <end position="255"/>
    </location>
</feature>
<accession>A0ABD6DJ49</accession>
<name>A0ABD6DJ49_9EURY</name>
<reference evidence="2 3" key="1">
    <citation type="journal article" date="2019" name="Int. J. Syst. Evol. Microbiol.">
        <title>The Global Catalogue of Microorganisms (GCM) 10K type strain sequencing project: providing services to taxonomists for standard genome sequencing and annotation.</title>
        <authorList>
            <consortium name="The Broad Institute Genomics Platform"/>
            <consortium name="The Broad Institute Genome Sequencing Center for Infectious Disease"/>
            <person name="Wu L."/>
            <person name="Ma J."/>
        </authorList>
    </citation>
    <scope>NUCLEOTIDE SEQUENCE [LARGE SCALE GENOMIC DNA]</scope>
    <source>
        <strain evidence="2 3">CGMCC 1.10390</strain>
    </source>
</reference>
<organism evidence="2 3">
    <name type="scientific">Haloarchaeobius litoreus</name>
    <dbReference type="NCBI Taxonomy" id="755306"/>
    <lineage>
        <taxon>Archaea</taxon>
        <taxon>Methanobacteriati</taxon>
        <taxon>Methanobacteriota</taxon>
        <taxon>Stenosarchaea group</taxon>
        <taxon>Halobacteria</taxon>
        <taxon>Halobacteriales</taxon>
        <taxon>Halorubellaceae</taxon>
        <taxon>Haloarchaeobius</taxon>
    </lineage>
</organism>
<feature type="region of interest" description="Disordered" evidence="1">
    <location>
        <begin position="214"/>
        <end position="592"/>
    </location>
</feature>
<dbReference type="RefSeq" id="WP_256399218.1">
    <property type="nucleotide sequence ID" value="NZ_JANHJR010000001.1"/>
</dbReference>
<evidence type="ECO:0000256" key="1">
    <source>
        <dbReference type="SAM" id="MobiDB-lite"/>
    </source>
</evidence>
<evidence type="ECO:0000313" key="3">
    <source>
        <dbReference type="Proteomes" id="UP001597034"/>
    </source>
</evidence>
<sequence length="604" mass="61369">MGSPEDLVSHHITVLRRCGLSDEDICEVYGVSDPPDDVSVGRVVLESIDGEPTPRNLYDQTHRVLATAPRGIDAPRDYPNRVVPQQLNTVMGAFGFSMYFLDGNGEPLESGAEPSQPFRIALEDPNGNVRTTTFEYPDTGLGEQNYPALVAAIQSDMLDGVPLTFAMLSDWAEERWRFVLFETDRLDALEEHYGGGIECFGEPLLHEHTPAEFASGQAVSEPAVEAAAGSDASGGSGASDAGDDSDGDIGVDESTEGWLGSGGSDLSDVDLESSSDDVTADIEGTEERSEVETGLEDIFSTIEEDATAGGDGGVEIESTGKTVEDLVGGATGAADEEPAEAEPAPTADSEPEPAADPQPAADAATAETEPDPTPAEPGPADADASGASEAEPAAEPEPATAAAEPAEPESASLDADDDGGFVMADPEPARTEPETASEPAETAEPAAETTAEPASTVAESEPSGTEPEPEAPAEPSEPATESAPADPAEPEPEPADSTSPEATTAEEPASPPAGTDGSATASEESATANGPTASAEEPAATSEPAAAAEEGTVETNADDAAAAETSTDDAPAAETSTDDAAAAETSDDSPGVVGRIVAVIKGIF</sequence>